<protein>
    <submittedName>
        <fullName evidence="4">Uncharacterized protein</fullName>
    </submittedName>
</protein>
<feature type="region of interest" description="Disordered" evidence="1">
    <location>
        <begin position="133"/>
        <end position="187"/>
    </location>
</feature>
<evidence type="ECO:0000313" key="5">
    <source>
        <dbReference type="Proteomes" id="UP000581769"/>
    </source>
</evidence>
<sequence length="273" mass="26557">MGKHAGRKTSLGVAVAVPVLSAAFAFPGTAVADPSPTLDGDCAATLQNGKDGKDGKGLTLDAGAPLNAPDRVTVGLDSKSEQADGKNPLLTVPVGDLARGLGVGEVPVVGDAAADGVCPVAKDVANGVGNTTQQLVGGVQGTPPGDGPGEDPGPGPGPGTEPTPPGGSTPAPGGTLDPVKTGGPDDLTSISGIFTGAAMLPASFVQAPVVTQVIPGQLPQNPVPPTVDEKKSGSAQALPAATPPARLPLLLAVLALAIVAAALVRAWLRRKPA</sequence>
<dbReference type="AlphaFoldDB" id="A0A840IWY7"/>
<organism evidence="4 5">
    <name type="scientific">Amycolatopsis jiangsuensis</name>
    <dbReference type="NCBI Taxonomy" id="1181879"/>
    <lineage>
        <taxon>Bacteria</taxon>
        <taxon>Bacillati</taxon>
        <taxon>Actinomycetota</taxon>
        <taxon>Actinomycetes</taxon>
        <taxon>Pseudonocardiales</taxon>
        <taxon>Pseudonocardiaceae</taxon>
        <taxon>Amycolatopsis</taxon>
    </lineage>
</organism>
<evidence type="ECO:0000256" key="2">
    <source>
        <dbReference type="SAM" id="Phobius"/>
    </source>
</evidence>
<evidence type="ECO:0000313" key="4">
    <source>
        <dbReference type="EMBL" id="MBB4687301.1"/>
    </source>
</evidence>
<proteinExistence type="predicted"/>
<keyword evidence="3" id="KW-0732">Signal</keyword>
<feature type="signal peptide" evidence="3">
    <location>
        <begin position="1"/>
        <end position="32"/>
    </location>
</feature>
<keyword evidence="5" id="KW-1185">Reference proteome</keyword>
<keyword evidence="2" id="KW-0812">Transmembrane</keyword>
<gene>
    <name evidence="4" type="ORF">BJY18_004786</name>
</gene>
<keyword evidence="2" id="KW-1133">Transmembrane helix</keyword>
<name>A0A840IWY7_9PSEU</name>
<evidence type="ECO:0000256" key="1">
    <source>
        <dbReference type="SAM" id="MobiDB-lite"/>
    </source>
</evidence>
<accession>A0A840IWY7</accession>
<reference evidence="4 5" key="1">
    <citation type="submission" date="2020-08" db="EMBL/GenBank/DDBJ databases">
        <title>Sequencing the genomes of 1000 actinobacteria strains.</title>
        <authorList>
            <person name="Klenk H.-P."/>
        </authorList>
    </citation>
    <scope>NUCLEOTIDE SEQUENCE [LARGE SCALE GENOMIC DNA]</scope>
    <source>
        <strain evidence="4 5">DSM 45859</strain>
    </source>
</reference>
<dbReference type="Proteomes" id="UP000581769">
    <property type="component" value="Unassembled WGS sequence"/>
</dbReference>
<evidence type="ECO:0000256" key="3">
    <source>
        <dbReference type="SAM" id="SignalP"/>
    </source>
</evidence>
<feature type="region of interest" description="Disordered" evidence="1">
    <location>
        <begin position="220"/>
        <end position="239"/>
    </location>
</feature>
<feature type="chain" id="PRO_5032448375" evidence="3">
    <location>
        <begin position="33"/>
        <end position="273"/>
    </location>
</feature>
<keyword evidence="2" id="KW-0472">Membrane</keyword>
<feature type="transmembrane region" description="Helical" evidence="2">
    <location>
        <begin position="247"/>
        <end position="268"/>
    </location>
</feature>
<dbReference type="RefSeq" id="WP_184782031.1">
    <property type="nucleotide sequence ID" value="NZ_JACHMG010000001.1"/>
</dbReference>
<feature type="compositionally biased region" description="Pro residues" evidence="1">
    <location>
        <begin position="151"/>
        <end position="167"/>
    </location>
</feature>
<dbReference type="EMBL" id="JACHMG010000001">
    <property type="protein sequence ID" value="MBB4687301.1"/>
    <property type="molecule type" value="Genomic_DNA"/>
</dbReference>
<comment type="caution">
    <text evidence="4">The sequence shown here is derived from an EMBL/GenBank/DDBJ whole genome shotgun (WGS) entry which is preliminary data.</text>
</comment>